<sequence length="212" mass="22205">MSIEVTDLDNYAFVSTFEAIFINCGTSGSGLTDARKATLEAFVETAGNSLYISDWAADYIQGVWPTAVNWYGGSVSAAKVGNAQSLVATVVDSGLKTVLGKSTAEVFYDLGNWVIISSEGTGTSVLLSGSPHTNYAYSIKSSSPVTRTVGSKGISAFTTIAGTMEGVPLAVKFQPGGSSKGTVIYTTFHNEAQASDVTDDMGKVLKDFIFTL</sequence>
<reference evidence="1 2" key="1">
    <citation type="journal article" date="2016" name="Nat. Commun.">
        <title>Thousands of microbial genomes shed light on interconnected biogeochemical processes in an aquifer system.</title>
        <authorList>
            <person name="Anantharaman K."/>
            <person name="Brown C.T."/>
            <person name="Hug L.A."/>
            <person name="Sharon I."/>
            <person name="Castelle C.J."/>
            <person name="Probst A.J."/>
            <person name="Thomas B.C."/>
            <person name="Singh A."/>
            <person name="Wilkins M.J."/>
            <person name="Karaoz U."/>
            <person name="Brodie E.L."/>
            <person name="Williams K.H."/>
            <person name="Hubbard S.S."/>
            <person name="Banfield J.F."/>
        </authorList>
    </citation>
    <scope>NUCLEOTIDE SEQUENCE [LARGE SCALE GENOMIC DNA]</scope>
</reference>
<evidence type="ECO:0000313" key="1">
    <source>
        <dbReference type="EMBL" id="OGC08269.1"/>
    </source>
</evidence>
<gene>
    <name evidence="1" type="ORF">A3F86_05010</name>
</gene>
<dbReference type="Proteomes" id="UP000179095">
    <property type="component" value="Unassembled WGS sequence"/>
</dbReference>
<protein>
    <submittedName>
        <fullName evidence="1">Uncharacterized protein</fullName>
    </submittedName>
</protein>
<evidence type="ECO:0000313" key="2">
    <source>
        <dbReference type="Proteomes" id="UP000179095"/>
    </source>
</evidence>
<proteinExistence type="predicted"/>
<organism evidence="1 2">
    <name type="scientific">candidate division WOR-1 bacterium RIFCSPLOWO2_12_FULL_45_9</name>
    <dbReference type="NCBI Taxonomy" id="1802568"/>
    <lineage>
        <taxon>Bacteria</taxon>
        <taxon>Bacillati</taxon>
        <taxon>Saganbacteria</taxon>
    </lineage>
</organism>
<dbReference type="EMBL" id="METQ01000059">
    <property type="protein sequence ID" value="OGC08269.1"/>
    <property type="molecule type" value="Genomic_DNA"/>
</dbReference>
<accession>A0A1F4RJD9</accession>
<name>A0A1F4RJD9_UNCSA</name>
<comment type="caution">
    <text evidence="1">The sequence shown here is derived from an EMBL/GenBank/DDBJ whole genome shotgun (WGS) entry which is preliminary data.</text>
</comment>
<dbReference type="AlphaFoldDB" id="A0A1F4RJD9"/>
<dbReference type="STRING" id="1802568.A3F86_05010"/>